<dbReference type="EMBL" id="SJPW01000005">
    <property type="protein sequence ID" value="TWU50495.1"/>
    <property type="molecule type" value="Genomic_DNA"/>
</dbReference>
<gene>
    <name evidence="1" type="ORF">Poly51_37840</name>
</gene>
<accession>A0A5C6EPI2</accession>
<keyword evidence="2" id="KW-1185">Reference proteome</keyword>
<evidence type="ECO:0000313" key="2">
    <source>
        <dbReference type="Proteomes" id="UP000318288"/>
    </source>
</evidence>
<reference evidence="1 2" key="1">
    <citation type="submission" date="2019-02" db="EMBL/GenBank/DDBJ databases">
        <title>Deep-cultivation of Planctomycetes and their phenomic and genomic characterization uncovers novel biology.</title>
        <authorList>
            <person name="Wiegand S."/>
            <person name="Jogler M."/>
            <person name="Boedeker C."/>
            <person name="Pinto D."/>
            <person name="Vollmers J."/>
            <person name="Rivas-Marin E."/>
            <person name="Kohn T."/>
            <person name="Peeters S.H."/>
            <person name="Heuer A."/>
            <person name="Rast P."/>
            <person name="Oberbeckmann S."/>
            <person name="Bunk B."/>
            <person name="Jeske O."/>
            <person name="Meyerdierks A."/>
            <person name="Storesund J.E."/>
            <person name="Kallscheuer N."/>
            <person name="Luecker S."/>
            <person name="Lage O.M."/>
            <person name="Pohl T."/>
            <person name="Merkel B.J."/>
            <person name="Hornburger P."/>
            <person name="Mueller R.-W."/>
            <person name="Bruemmer F."/>
            <person name="Labrenz M."/>
            <person name="Spormann A.M."/>
            <person name="Op Den Camp H."/>
            <person name="Overmann J."/>
            <person name="Amann R."/>
            <person name="Jetten M.S.M."/>
            <person name="Mascher T."/>
            <person name="Medema M.H."/>
            <person name="Devos D.P."/>
            <person name="Kaster A.-K."/>
            <person name="Ovreas L."/>
            <person name="Rohde M."/>
            <person name="Galperin M.Y."/>
            <person name="Jogler C."/>
        </authorList>
    </citation>
    <scope>NUCLEOTIDE SEQUENCE [LARGE SCALE GENOMIC DNA]</scope>
    <source>
        <strain evidence="1 2">Poly51</strain>
    </source>
</reference>
<protein>
    <submittedName>
        <fullName evidence="1">Uncharacterized protein</fullName>
    </submittedName>
</protein>
<sequence>MGDEVRRLSPSGAVVATNNANRIRLAVTRAEWFGFIVQPMATRCWPFTVCRRCGLLSQWDTHRRNWQGWACQNLGSQDFEPRGNVIPAIEFESSVARTEIRGQEAAIIQLPPHNFHYSR</sequence>
<evidence type="ECO:0000313" key="1">
    <source>
        <dbReference type="EMBL" id="TWU50495.1"/>
    </source>
</evidence>
<name>A0A5C6EPI2_9BACT</name>
<dbReference type="Proteomes" id="UP000318288">
    <property type="component" value="Unassembled WGS sequence"/>
</dbReference>
<dbReference type="AlphaFoldDB" id="A0A5C6EPI2"/>
<organism evidence="1 2">
    <name type="scientific">Rubripirellula tenax</name>
    <dbReference type="NCBI Taxonomy" id="2528015"/>
    <lineage>
        <taxon>Bacteria</taxon>
        <taxon>Pseudomonadati</taxon>
        <taxon>Planctomycetota</taxon>
        <taxon>Planctomycetia</taxon>
        <taxon>Pirellulales</taxon>
        <taxon>Pirellulaceae</taxon>
        <taxon>Rubripirellula</taxon>
    </lineage>
</organism>
<comment type="caution">
    <text evidence="1">The sequence shown here is derived from an EMBL/GenBank/DDBJ whole genome shotgun (WGS) entry which is preliminary data.</text>
</comment>
<proteinExistence type="predicted"/>